<feature type="region of interest" description="Disordered" evidence="1">
    <location>
        <begin position="28"/>
        <end position="63"/>
    </location>
</feature>
<evidence type="ECO:0000256" key="1">
    <source>
        <dbReference type="SAM" id="MobiDB-lite"/>
    </source>
</evidence>
<accession>A0ABW3W0E1</accession>
<feature type="compositionally biased region" description="Low complexity" evidence="1">
    <location>
        <begin position="34"/>
        <end position="47"/>
    </location>
</feature>
<evidence type="ECO:0000313" key="4">
    <source>
        <dbReference type="EMBL" id="MFD1247928.1"/>
    </source>
</evidence>
<dbReference type="Proteomes" id="UP001597229">
    <property type="component" value="Unassembled WGS sequence"/>
</dbReference>
<feature type="signal peptide" evidence="2">
    <location>
        <begin position="1"/>
        <end position="25"/>
    </location>
</feature>
<evidence type="ECO:0000259" key="3">
    <source>
        <dbReference type="Pfam" id="PF14016"/>
    </source>
</evidence>
<dbReference type="InterPro" id="IPR025326">
    <property type="entry name" value="DUF4232"/>
</dbReference>
<comment type="caution">
    <text evidence="4">The sequence shown here is derived from an EMBL/GenBank/DDBJ whole genome shotgun (WGS) entry which is preliminary data.</text>
</comment>
<feature type="chain" id="PRO_5046361491" evidence="2">
    <location>
        <begin position="26"/>
        <end position="232"/>
    </location>
</feature>
<keyword evidence="5" id="KW-1185">Reference proteome</keyword>
<sequence length="232" mass="23357">MLRALGPLAVLVALAACSACSACSAGPGPGPGAGKPAGPTLTTAAPGFEELSPGWDESPDGPAPVPDAELDDAALTALLRTRATASGDDHCAPDEVAVSLEGWDSSLGHRYSRVVVRNAGERACVLEGVPGIGARGAWGTTFVNEVGRGTSDDPEDPVRLAPGEQATSDLEWTGDLAGSESEHVSLLVLQLAAGQPPVAVPAQIAGDGPDGPPLDIGPLTALYLTPFVRRTS</sequence>
<dbReference type="Pfam" id="PF14016">
    <property type="entry name" value="DUF4232"/>
    <property type="match status" value="1"/>
</dbReference>
<feature type="domain" description="DUF4232" evidence="3">
    <location>
        <begin position="91"/>
        <end position="219"/>
    </location>
</feature>
<reference evidence="5" key="1">
    <citation type="journal article" date="2019" name="Int. J. Syst. Evol. Microbiol.">
        <title>The Global Catalogue of Microorganisms (GCM) 10K type strain sequencing project: providing services to taxonomists for standard genome sequencing and annotation.</title>
        <authorList>
            <consortium name="The Broad Institute Genomics Platform"/>
            <consortium name="The Broad Institute Genome Sequencing Center for Infectious Disease"/>
            <person name="Wu L."/>
            <person name="Ma J."/>
        </authorList>
    </citation>
    <scope>NUCLEOTIDE SEQUENCE [LARGE SCALE GENOMIC DNA]</scope>
    <source>
        <strain evidence="5">CCUG 52478</strain>
    </source>
</reference>
<protein>
    <submittedName>
        <fullName evidence="4">DUF4232 domain-containing protein</fullName>
    </submittedName>
</protein>
<gene>
    <name evidence="4" type="ORF">ACFQ3F_09005</name>
</gene>
<proteinExistence type="predicted"/>
<organism evidence="4 5">
    <name type="scientific">Nocardioides ginsengisoli</name>
    <dbReference type="NCBI Taxonomy" id="363868"/>
    <lineage>
        <taxon>Bacteria</taxon>
        <taxon>Bacillati</taxon>
        <taxon>Actinomycetota</taxon>
        <taxon>Actinomycetes</taxon>
        <taxon>Propionibacteriales</taxon>
        <taxon>Nocardioidaceae</taxon>
        <taxon>Nocardioides</taxon>
    </lineage>
</organism>
<evidence type="ECO:0000313" key="5">
    <source>
        <dbReference type="Proteomes" id="UP001597229"/>
    </source>
</evidence>
<evidence type="ECO:0000256" key="2">
    <source>
        <dbReference type="SAM" id="SignalP"/>
    </source>
</evidence>
<name>A0ABW3W0E1_9ACTN</name>
<dbReference type="EMBL" id="JBHTLX010000012">
    <property type="protein sequence ID" value="MFD1247928.1"/>
    <property type="molecule type" value="Genomic_DNA"/>
</dbReference>
<keyword evidence="2" id="KW-0732">Signal</keyword>
<dbReference type="PROSITE" id="PS51257">
    <property type="entry name" value="PROKAR_LIPOPROTEIN"/>
    <property type="match status" value="1"/>
</dbReference>
<dbReference type="RefSeq" id="WP_367918483.1">
    <property type="nucleotide sequence ID" value="NZ_BAABAC010000013.1"/>
</dbReference>